<name>A0ABM7Z3S3_NOSCO</name>
<evidence type="ECO:0000313" key="2">
    <source>
        <dbReference type="Proteomes" id="UP001055453"/>
    </source>
</evidence>
<reference evidence="1" key="1">
    <citation type="submission" date="2022-04" db="EMBL/GenBank/DDBJ databases">
        <title>Complete genome sequence of a cyanobacterium, Nostoc sp. SO-36, isolated in Antarctica.</title>
        <authorList>
            <person name="Kanesaki Y."/>
            <person name="Effendi D."/>
            <person name="Sakamoto T."/>
            <person name="Ohtani S."/>
            <person name="Awai K."/>
        </authorList>
    </citation>
    <scope>NUCLEOTIDE SEQUENCE</scope>
    <source>
        <strain evidence="1">SO-36</strain>
    </source>
</reference>
<protein>
    <submittedName>
        <fullName evidence="1">Uncharacterized protein</fullName>
    </submittedName>
</protein>
<keyword evidence="2" id="KW-1185">Reference proteome</keyword>
<proteinExistence type="predicted"/>
<dbReference type="Proteomes" id="UP001055453">
    <property type="component" value="Chromosome"/>
</dbReference>
<accession>A0ABM7Z3S3</accession>
<organism evidence="1 2">
    <name type="scientific">Nostoc cf. commune SO-36</name>
    <dbReference type="NCBI Taxonomy" id="449208"/>
    <lineage>
        <taxon>Bacteria</taxon>
        <taxon>Bacillati</taxon>
        <taxon>Cyanobacteriota</taxon>
        <taxon>Cyanophyceae</taxon>
        <taxon>Nostocales</taxon>
        <taxon>Nostocaceae</taxon>
        <taxon>Nostoc</taxon>
    </lineage>
</organism>
<dbReference type="EMBL" id="AP025732">
    <property type="protein sequence ID" value="BDI17669.1"/>
    <property type="molecule type" value="Genomic_DNA"/>
</dbReference>
<evidence type="ECO:0000313" key="1">
    <source>
        <dbReference type="EMBL" id="BDI17669.1"/>
    </source>
</evidence>
<sequence length="273" mass="31280">MTRFIHDQFAKDYLEELLKPYGEVQGSSRVAGEVREIDVLFSPLTKQSTNLETLGLLGRFAATAAIFEPFRNAASKEEICDCLLKLLEVRGGLQRQANRNKTSISELELPKLWILTPTASTTLLSGFGATQKVNWLPGVHFIAEYLRTAIVAIHQLPRTQETLWLRILGRGTVQKQAIDELEALSSNHPFRRATLELLYKLAGKTCKLIKIQKKTIRELIMRLKPLYQQDREQAVQQGEQRLVIRPYSIAVWVRLIHLLLSEFKAYLLSNWKR</sequence>
<gene>
    <name evidence="1" type="ORF">ANSO36C_34710</name>
</gene>